<organism evidence="1 2">
    <name type="scientific">Vitis vinifera</name>
    <name type="common">Grape</name>
    <dbReference type="NCBI Taxonomy" id="29760"/>
    <lineage>
        <taxon>Eukaryota</taxon>
        <taxon>Viridiplantae</taxon>
        <taxon>Streptophyta</taxon>
        <taxon>Embryophyta</taxon>
        <taxon>Tracheophyta</taxon>
        <taxon>Spermatophyta</taxon>
        <taxon>Magnoliopsida</taxon>
        <taxon>eudicotyledons</taxon>
        <taxon>Gunneridae</taxon>
        <taxon>Pentapetalae</taxon>
        <taxon>rosids</taxon>
        <taxon>Vitales</taxon>
        <taxon>Vitaceae</taxon>
        <taxon>Viteae</taxon>
        <taxon>Vitis</taxon>
    </lineage>
</organism>
<gene>
    <name evidence="1" type="ORF">CK203_054317</name>
</gene>
<reference evidence="1 2" key="1">
    <citation type="journal article" date="2018" name="PLoS Genet.">
        <title>Population sequencing reveals clonal diversity and ancestral inbreeding in the grapevine cultivar Chardonnay.</title>
        <authorList>
            <person name="Roach M.J."/>
            <person name="Johnson D.L."/>
            <person name="Bohlmann J."/>
            <person name="van Vuuren H.J."/>
            <person name="Jones S.J."/>
            <person name="Pretorius I.S."/>
            <person name="Schmidt S.A."/>
            <person name="Borneman A.R."/>
        </authorList>
    </citation>
    <scope>NUCLEOTIDE SEQUENCE [LARGE SCALE GENOMIC DNA]</scope>
    <source>
        <strain evidence="2">cv. Chardonnay</strain>
        <tissue evidence="1">Leaf</tissue>
    </source>
</reference>
<name>A0A438GZY0_VITVI</name>
<comment type="caution">
    <text evidence="1">The sequence shown here is derived from an EMBL/GenBank/DDBJ whole genome shotgun (WGS) entry which is preliminary data.</text>
</comment>
<dbReference type="AlphaFoldDB" id="A0A438GZY0"/>
<dbReference type="Proteomes" id="UP000288805">
    <property type="component" value="Unassembled WGS sequence"/>
</dbReference>
<evidence type="ECO:0000313" key="1">
    <source>
        <dbReference type="EMBL" id="RVW77850.1"/>
    </source>
</evidence>
<evidence type="ECO:0000313" key="2">
    <source>
        <dbReference type="Proteomes" id="UP000288805"/>
    </source>
</evidence>
<sequence length="107" mass="12589">MDANTWSKIDNIYMVGKILLHMVSKFIPDLDESLYLFGPTILWDMMRMLCISTWKVIMILIMSEPMFIEEIVIDVLKRLFKLSSTDAKRLVKEDSHIPKKEMVQVHT</sequence>
<dbReference type="EMBL" id="QGNW01000305">
    <property type="protein sequence ID" value="RVW77850.1"/>
    <property type="molecule type" value="Genomic_DNA"/>
</dbReference>
<proteinExistence type="predicted"/>
<protein>
    <submittedName>
        <fullName evidence="1">Uncharacterized protein</fullName>
    </submittedName>
</protein>
<accession>A0A438GZY0</accession>